<feature type="domain" description="WCX" evidence="2">
    <location>
        <begin position="220"/>
        <end position="296"/>
    </location>
</feature>
<protein>
    <submittedName>
        <fullName evidence="3">Uncharacterized protein</fullName>
    </submittedName>
</protein>
<accession>A0A376GG16</accession>
<dbReference type="Pfam" id="PF13280">
    <property type="entry name" value="WYL"/>
    <property type="match status" value="1"/>
</dbReference>
<organism evidence="3 4">
    <name type="scientific">Empedobacter falsenii</name>
    <dbReference type="NCBI Taxonomy" id="343874"/>
    <lineage>
        <taxon>Bacteria</taxon>
        <taxon>Pseudomonadati</taxon>
        <taxon>Bacteroidota</taxon>
        <taxon>Flavobacteriia</taxon>
        <taxon>Flavobacteriales</taxon>
        <taxon>Weeksellaceae</taxon>
        <taxon>Empedobacter</taxon>
    </lineage>
</organism>
<dbReference type="AlphaFoldDB" id="A0A376GG16"/>
<dbReference type="PROSITE" id="PS52050">
    <property type="entry name" value="WYL"/>
    <property type="match status" value="1"/>
</dbReference>
<proteinExistence type="predicted"/>
<evidence type="ECO:0000313" key="3">
    <source>
        <dbReference type="EMBL" id="STD58718.1"/>
    </source>
</evidence>
<reference evidence="3 4" key="1">
    <citation type="submission" date="2018-06" db="EMBL/GenBank/DDBJ databases">
        <authorList>
            <consortium name="Pathogen Informatics"/>
            <person name="Doyle S."/>
        </authorList>
    </citation>
    <scope>NUCLEOTIDE SEQUENCE [LARGE SCALE GENOMIC DNA]</scope>
    <source>
        <strain evidence="3 4">NCTC13456</strain>
    </source>
</reference>
<evidence type="ECO:0000313" key="4">
    <source>
        <dbReference type="Proteomes" id="UP000254737"/>
    </source>
</evidence>
<dbReference type="PANTHER" id="PTHR34580">
    <property type="match status" value="1"/>
</dbReference>
<dbReference type="EMBL" id="UFXS01000001">
    <property type="protein sequence ID" value="STD58718.1"/>
    <property type="molecule type" value="Genomic_DNA"/>
</dbReference>
<evidence type="ECO:0000259" key="1">
    <source>
        <dbReference type="Pfam" id="PF13280"/>
    </source>
</evidence>
<dbReference type="RefSeq" id="WP_115000619.1">
    <property type="nucleotide sequence ID" value="NZ_UFXS01000001.1"/>
</dbReference>
<dbReference type="InterPro" id="IPR051534">
    <property type="entry name" value="CBASS_pafABC_assoc_protein"/>
</dbReference>
<sequence>MRKTIPIIRIIRLVQYINECNVKEILPLKNDIISHIQNQFPDEIYNVQLFNRDKKKIREELGIDLKCDKENKYYIDNSDQVGLLESSLDYYEMFSILTQANALPGIFLISDRKPLGLNQINDVVSHINNKHVIQFSYSKYDTNETEVRIIEPLAIKESKERWYIIGNDHQSNKGLRAFGFDRISAVTYFGINFSPKYSIDEIRAKYDSLFAMFDAEDKEVEEIVLEFDQRDGNYINSFPIHHSQVIETIENGVRVTLKLKTTLDFIMEIISRAWSLKVIKPVGLRLEVAKILKDALLRNQ</sequence>
<gene>
    <name evidence="3" type="ORF">NCTC13456_02342</name>
</gene>
<dbReference type="Proteomes" id="UP000254737">
    <property type="component" value="Unassembled WGS sequence"/>
</dbReference>
<dbReference type="InterPro" id="IPR057727">
    <property type="entry name" value="WCX_dom"/>
</dbReference>
<feature type="domain" description="WYL" evidence="1">
    <location>
        <begin position="122"/>
        <end position="187"/>
    </location>
</feature>
<dbReference type="PANTHER" id="PTHR34580:SF9">
    <property type="entry name" value="SLL5097 PROTEIN"/>
    <property type="match status" value="1"/>
</dbReference>
<evidence type="ECO:0000259" key="2">
    <source>
        <dbReference type="Pfam" id="PF25583"/>
    </source>
</evidence>
<dbReference type="Pfam" id="PF25583">
    <property type="entry name" value="WCX"/>
    <property type="match status" value="1"/>
</dbReference>
<name>A0A376GG16_9FLAO</name>
<dbReference type="InterPro" id="IPR026881">
    <property type="entry name" value="WYL_dom"/>
</dbReference>